<dbReference type="Gene3D" id="1.10.10.10">
    <property type="entry name" value="Winged helix-like DNA-binding domain superfamily/Winged helix DNA-binding domain"/>
    <property type="match status" value="1"/>
</dbReference>
<dbReference type="PANTHER" id="PTHR12802:SF41">
    <property type="entry name" value="BRAHMA ASSOCIATED PROTEIN 155 KDA"/>
    <property type="match status" value="1"/>
</dbReference>
<evidence type="ECO:0000256" key="3">
    <source>
        <dbReference type="ARBA" id="ARBA00023163"/>
    </source>
</evidence>
<evidence type="ECO:0000259" key="7">
    <source>
        <dbReference type="PROSITE" id="PS50090"/>
    </source>
</evidence>
<evidence type="ECO:0000256" key="1">
    <source>
        <dbReference type="ARBA" id="ARBA00023015"/>
    </source>
</evidence>
<dbReference type="SMART" id="SM00717">
    <property type="entry name" value="SANT"/>
    <property type="match status" value="1"/>
</dbReference>
<reference evidence="11" key="1">
    <citation type="submission" date="2016-03" db="EMBL/GenBank/DDBJ databases">
        <authorList>
            <person name="Devillers Hugo."/>
        </authorList>
    </citation>
    <scope>NUCLEOTIDE SEQUENCE [LARGE SCALE GENOMIC DNA]</scope>
</reference>
<dbReference type="PROSITE" id="PS50090">
    <property type="entry name" value="MYB_LIKE"/>
    <property type="match status" value="1"/>
</dbReference>
<evidence type="ECO:0000256" key="5">
    <source>
        <dbReference type="SAM" id="Coils"/>
    </source>
</evidence>
<dbReference type="GO" id="GO:0003677">
    <property type="term" value="F:DNA binding"/>
    <property type="evidence" value="ECO:0007669"/>
    <property type="project" value="UniProtKB-KW"/>
</dbReference>
<dbReference type="OrthoDB" id="118550at2759"/>
<dbReference type="Pfam" id="PF00249">
    <property type="entry name" value="Myb_DNA-binding"/>
    <property type="match status" value="1"/>
</dbReference>
<feature type="region of interest" description="Disordered" evidence="6">
    <location>
        <begin position="533"/>
        <end position="556"/>
    </location>
</feature>
<dbReference type="PANTHER" id="PTHR12802">
    <property type="entry name" value="SWI/SNF COMPLEX-RELATED"/>
    <property type="match status" value="1"/>
</dbReference>
<dbReference type="InterPro" id="IPR009057">
    <property type="entry name" value="Homeodomain-like_sf"/>
</dbReference>
<dbReference type="InterPro" id="IPR001005">
    <property type="entry name" value="SANT/Myb"/>
</dbReference>
<name>A0A1G4KFW6_9SACH</name>
<keyword evidence="2" id="KW-0238">DNA-binding</keyword>
<dbReference type="InterPro" id="IPR036388">
    <property type="entry name" value="WH-like_DNA-bd_sf"/>
</dbReference>
<sequence>MTMEEVRNNEIGGLDPKTSETTDKFYENPGVEKDIDNSGPKKMESGESEIKDTGADSESPSMLDSKSLDSGAPQSLPLPEEASSDAHIISVAENPQSMTLEQEKSGDEKTQGFSLEEEKSMDENNEDIAFEQEKSTTEDTQDTPLEQEKSMGANTQDIALQQEKSMDENMQDSAPEKEKSMDESAQDIALDQEKSVAEIAQDVALEQDNYIAENTQDMMRKQEKLIEAEPAKVQEPQEDLYDTEIFNEQAPQETESQEQEKHVQQLVETNESTEQADTAEVDMTSDSANQEDHFEQNSTTNPDEGDLLERTEGPTLSHTTGDTEEFSQAYEQSAQNTVVKKEALPLQTATIETVPNEPSELSVPQSHEIVIPSYARWFHLQKIHSIEKQSLPEFFTNRIPSKTPQVYVKYRNFMINSYRLNPNEFFTMTAARRNLCGDAGAILRLHKFLSKWGLINYQVNAKTKPTQVEPPFTGDYVTKHDAPRGLFPFESYKPAIQIPDLSRLKKLMHQIDTHNGDYTAENSVQTAGTLYQDDKKRQLEESTESPKNKSKLQRPNVLDAVDKDWTKQDVEKLLEGLQNFKSDWQKVAHYVGNKTAEQCILRFLQLPIEDAFLQSQTSDELGPLKYAPHLPFSKADNPVMSTIAFLVGLVDPEIVKKMTDRAIDSVKQENEKSILGKEHYIKEGSEIALASLGTRSHVFATNEERQMNALANEMIQTQLKKVHLKLKLLGTMEKSLEMEKKALQKQQEDVFIQRLSMAKNTNSLAAKLQQCLDDHDDKEKLQAHLNDLKDMQSKPARTSLGKGMSSTPGLEGTPRDQAQKSVDSVNDPFVKPVSVDAPQAYRYWSG</sequence>
<dbReference type="InterPro" id="IPR032451">
    <property type="entry name" value="SMARCC_C"/>
</dbReference>
<feature type="coiled-coil region" evidence="5">
    <location>
        <begin position="700"/>
        <end position="749"/>
    </location>
</feature>
<feature type="region of interest" description="Disordered" evidence="6">
    <location>
        <begin position="788"/>
        <end position="831"/>
    </location>
</feature>
<dbReference type="CDD" id="cd00167">
    <property type="entry name" value="SANT"/>
    <property type="match status" value="1"/>
</dbReference>
<dbReference type="SUPFAM" id="SSF46689">
    <property type="entry name" value="Homeodomain-like"/>
    <property type="match status" value="2"/>
</dbReference>
<proteinExistence type="predicted"/>
<evidence type="ECO:0000313" key="11">
    <source>
        <dbReference type="Proteomes" id="UP000189911"/>
    </source>
</evidence>
<dbReference type="Gene3D" id="1.10.10.60">
    <property type="entry name" value="Homeodomain-like"/>
    <property type="match status" value="1"/>
</dbReference>
<dbReference type="PROSITE" id="PS51293">
    <property type="entry name" value="SANT"/>
    <property type="match status" value="1"/>
</dbReference>
<dbReference type="EMBL" id="LT598453">
    <property type="protein sequence ID" value="SCV03406.1"/>
    <property type="molecule type" value="Genomic_DNA"/>
</dbReference>
<evidence type="ECO:0000256" key="6">
    <source>
        <dbReference type="SAM" id="MobiDB-lite"/>
    </source>
</evidence>
<keyword evidence="4" id="KW-0539">Nucleus</keyword>
<evidence type="ECO:0000259" key="8">
    <source>
        <dbReference type="PROSITE" id="PS50934"/>
    </source>
</evidence>
<keyword evidence="1" id="KW-0805">Transcription regulation</keyword>
<feature type="compositionally biased region" description="Basic and acidic residues" evidence="6">
    <location>
        <begin position="101"/>
        <end position="122"/>
    </location>
</feature>
<dbReference type="Pfam" id="PF04433">
    <property type="entry name" value="SWIRM"/>
    <property type="match status" value="1"/>
</dbReference>
<feature type="compositionally biased region" description="Polar residues" evidence="6">
    <location>
        <begin position="152"/>
        <end position="163"/>
    </location>
</feature>
<dbReference type="Proteomes" id="UP000189911">
    <property type="component" value="Chromosome G"/>
</dbReference>
<organism evidence="10 11">
    <name type="scientific">Lachancea nothofagi CBS 11611</name>
    <dbReference type="NCBI Taxonomy" id="1266666"/>
    <lineage>
        <taxon>Eukaryota</taxon>
        <taxon>Fungi</taxon>
        <taxon>Dikarya</taxon>
        <taxon>Ascomycota</taxon>
        <taxon>Saccharomycotina</taxon>
        <taxon>Saccharomycetes</taxon>
        <taxon>Saccharomycetales</taxon>
        <taxon>Saccharomycetaceae</taxon>
        <taxon>Lachancea</taxon>
    </lineage>
</organism>
<gene>
    <name evidence="10" type="ORF">LANO_0G03950G</name>
</gene>
<feature type="compositionally biased region" description="Polar residues" evidence="6">
    <location>
        <begin position="266"/>
        <end position="276"/>
    </location>
</feature>
<dbReference type="GO" id="GO:0045893">
    <property type="term" value="P:positive regulation of DNA-templated transcription"/>
    <property type="evidence" value="ECO:0007669"/>
    <property type="project" value="TreeGrafter"/>
</dbReference>
<dbReference type="InterPro" id="IPR007526">
    <property type="entry name" value="SWIRM"/>
</dbReference>
<feature type="compositionally biased region" description="Basic and acidic residues" evidence="6">
    <location>
        <begin position="17"/>
        <end position="54"/>
    </location>
</feature>
<evidence type="ECO:0000313" key="10">
    <source>
        <dbReference type="EMBL" id="SCV03406.1"/>
    </source>
</evidence>
<dbReference type="GO" id="GO:0006338">
    <property type="term" value="P:chromatin remodeling"/>
    <property type="evidence" value="ECO:0007669"/>
    <property type="project" value="UniProtKB-ARBA"/>
</dbReference>
<keyword evidence="11" id="KW-1185">Reference proteome</keyword>
<dbReference type="PROSITE" id="PS50934">
    <property type="entry name" value="SWIRM"/>
    <property type="match status" value="1"/>
</dbReference>
<dbReference type="AlphaFoldDB" id="A0A1G4KFW6"/>
<keyword evidence="3" id="KW-0804">Transcription</keyword>
<feature type="compositionally biased region" description="Basic and acidic residues" evidence="6">
    <location>
        <begin position="533"/>
        <end position="547"/>
    </location>
</feature>
<protein>
    <submittedName>
        <fullName evidence="10">LANO_0G03950g1_1</fullName>
    </submittedName>
</protein>
<keyword evidence="5" id="KW-0175">Coiled coil</keyword>
<dbReference type="InterPro" id="IPR017884">
    <property type="entry name" value="SANT_dom"/>
</dbReference>
<evidence type="ECO:0000256" key="4">
    <source>
        <dbReference type="ARBA" id="ARBA00023242"/>
    </source>
</evidence>
<feature type="domain" description="Myb-like" evidence="7">
    <location>
        <begin position="565"/>
        <end position="607"/>
    </location>
</feature>
<feature type="domain" description="SWIRM" evidence="8">
    <location>
        <begin position="369"/>
        <end position="466"/>
    </location>
</feature>
<feature type="region of interest" description="Disordered" evidence="6">
    <location>
        <begin position="245"/>
        <end position="322"/>
    </location>
</feature>
<feature type="domain" description="SANT" evidence="9">
    <location>
        <begin position="560"/>
        <end position="611"/>
    </location>
</feature>
<dbReference type="GO" id="GO:0016514">
    <property type="term" value="C:SWI/SNF complex"/>
    <property type="evidence" value="ECO:0007669"/>
    <property type="project" value="TreeGrafter"/>
</dbReference>
<dbReference type="Pfam" id="PF16495">
    <property type="entry name" value="SWIRM-assoc_1"/>
    <property type="match status" value="1"/>
</dbReference>
<dbReference type="FunFam" id="1.10.10.60:FF:000014">
    <property type="entry name" value="SWI/SNF complex subunit SMARCC2 isoform C"/>
    <property type="match status" value="1"/>
</dbReference>
<evidence type="ECO:0000256" key="2">
    <source>
        <dbReference type="ARBA" id="ARBA00023125"/>
    </source>
</evidence>
<dbReference type="GO" id="GO:0042393">
    <property type="term" value="F:histone binding"/>
    <property type="evidence" value="ECO:0007669"/>
    <property type="project" value="TreeGrafter"/>
</dbReference>
<evidence type="ECO:0000259" key="9">
    <source>
        <dbReference type="PROSITE" id="PS51293"/>
    </source>
</evidence>
<dbReference type="FunFam" id="1.10.10.10:FF:000020">
    <property type="entry name" value="SWI/SNF complex subunit SMARCC2 isoform c"/>
    <property type="match status" value="1"/>
</dbReference>
<feature type="region of interest" description="Disordered" evidence="6">
    <location>
        <begin position="1"/>
        <end position="186"/>
    </location>
</feature>
<accession>A0A1G4KFW6</accession>